<keyword evidence="2" id="KW-1185">Reference proteome</keyword>
<evidence type="ECO:0000313" key="2">
    <source>
        <dbReference type="Proteomes" id="UP000887565"/>
    </source>
</evidence>
<name>A0A915J9P5_ROMCU</name>
<proteinExistence type="predicted"/>
<reference evidence="3" key="1">
    <citation type="submission" date="2022-11" db="UniProtKB">
        <authorList>
            <consortium name="WormBaseParasite"/>
        </authorList>
    </citation>
    <scope>IDENTIFICATION</scope>
</reference>
<protein>
    <submittedName>
        <fullName evidence="3">Uncharacterized protein</fullName>
    </submittedName>
</protein>
<evidence type="ECO:0000313" key="3">
    <source>
        <dbReference type="WBParaSite" id="nRc.2.0.1.t23199-RA"/>
    </source>
</evidence>
<feature type="region of interest" description="Disordered" evidence="1">
    <location>
        <begin position="1"/>
        <end position="26"/>
    </location>
</feature>
<accession>A0A915J9P5</accession>
<organism evidence="2 3">
    <name type="scientific">Romanomermis culicivorax</name>
    <name type="common">Nematode worm</name>
    <dbReference type="NCBI Taxonomy" id="13658"/>
    <lineage>
        <taxon>Eukaryota</taxon>
        <taxon>Metazoa</taxon>
        <taxon>Ecdysozoa</taxon>
        <taxon>Nematoda</taxon>
        <taxon>Enoplea</taxon>
        <taxon>Dorylaimia</taxon>
        <taxon>Mermithida</taxon>
        <taxon>Mermithoidea</taxon>
        <taxon>Mermithidae</taxon>
        <taxon>Romanomermis</taxon>
    </lineage>
</organism>
<dbReference type="Proteomes" id="UP000887565">
    <property type="component" value="Unplaced"/>
</dbReference>
<dbReference type="AlphaFoldDB" id="A0A915J9P5"/>
<dbReference type="WBParaSite" id="nRc.2.0.1.t23199-RA">
    <property type="protein sequence ID" value="nRc.2.0.1.t23199-RA"/>
    <property type="gene ID" value="nRc.2.0.1.g23199"/>
</dbReference>
<sequence>LSHSSGAGERLPPASLGKNRAAKRRRTDDKIAGAIGELKTKMVFRWVFFLFSYTIRMYNGESSKFHRVRRRIDKQGDGDDYDKTTN</sequence>
<evidence type="ECO:0000256" key="1">
    <source>
        <dbReference type="SAM" id="MobiDB-lite"/>
    </source>
</evidence>